<comment type="caution">
    <text evidence="2">The sequence shown here is derived from an EMBL/GenBank/DDBJ whole genome shotgun (WGS) entry which is preliminary data.</text>
</comment>
<reference evidence="2 3" key="1">
    <citation type="submission" date="2019-12" db="EMBL/GenBank/DDBJ databases">
        <title>Spirosoma sp. HMF4905 genome sequencing and assembly.</title>
        <authorList>
            <person name="Kang H."/>
            <person name="Cha I."/>
            <person name="Kim H."/>
            <person name="Joh K."/>
        </authorList>
    </citation>
    <scope>NUCLEOTIDE SEQUENCE [LARGE SCALE GENOMIC DNA]</scope>
    <source>
        <strain evidence="2 3">HMF4905</strain>
    </source>
</reference>
<evidence type="ECO:0000313" key="2">
    <source>
        <dbReference type="EMBL" id="MVM32524.1"/>
    </source>
</evidence>
<organism evidence="2 3">
    <name type="scientific">Spirosoma arboris</name>
    <dbReference type="NCBI Taxonomy" id="2682092"/>
    <lineage>
        <taxon>Bacteria</taxon>
        <taxon>Pseudomonadati</taxon>
        <taxon>Bacteroidota</taxon>
        <taxon>Cytophagia</taxon>
        <taxon>Cytophagales</taxon>
        <taxon>Cytophagaceae</taxon>
        <taxon>Spirosoma</taxon>
    </lineage>
</organism>
<proteinExistence type="predicted"/>
<dbReference type="Proteomes" id="UP000436006">
    <property type="component" value="Unassembled WGS sequence"/>
</dbReference>
<name>A0A7K1SFL6_9BACT</name>
<sequence>MKTTTKKAVWSFYGLCLVFMVYACRNQDATPLAPKYTLESLRDLQLPGLRQTAPAPVTVTPSTLTQSATAAQVKSDLAAGSATPAVSQAESDMSAALSAAGTSASVFNIAFTPSVLNAIKNGGALPSTLQATVNSLVANPNLQKYFVTFTYPQVNGVQILPTTTSIPGPGIVALLSALTVKPVNYVGDPCFKAANDLFDQKIAGLETDRQSQVGTVEGSYSSNKSAAEGDVQGCVSGKLAFYSSLVNTSSAALPAELSHVTANDVLKAFTYLLYTQQNQVYYSLQSADINTCSITAIAKVAAAKFAHDTDVNAINNNFNETIRTAQRIVLQLFDSCHNQGTVTP</sequence>
<keyword evidence="1" id="KW-0732">Signal</keyword>
<dbReference type="EMBL" id="WPIN01000008">
    <property type="protein sequence ID" value="MVM32524.1"/>
    <property type="molecule type" value="Genomic_DNA"/>
</dbReference>
<gene>
    <name evidence="2" type="ORF">GO755_20960</name>
</gene>
<dbReference type="AlphaFoldDB" id="A0A7K1SFL6"/>
<dbReference type="RefSeq" id="WP_157587257.1">
    <property type="nucleotide sequence ID" value="NZ_WPIN01000008.1"/>
</dbReference>
<evidence type="ECO:0000313" key="3">
    <source>
        <dbReference type="Proteomes" id="UP000436006"/>
    </source>
</evidence>
<feature type="chain" id="PRO_5029869738" evidence="1">
    <location>
        <begin position="24"/>
        <end position="344"/>
    </location>
</feature>
<accession>A0A7K1SFL6</accession>
<keyword evidence="3" id="KW-1185">Reference proteome</keyword>
<dbReference type="PROSITE" id="PS51257">
    <property type="entry name" value="PROKAR_LIPOPROTEIN"/>
    <property type="match status" value="1"/>
</dbReference>
<protein>
    <submittedName>
        <fullName evidence="2">Uncharacterized protein</fullName>
    </submittedName>
</protein>
<evidence type="ECO:0000256" key="1">
    <source>
        <dbReference type="SAM" id="SignalP"/>
    </source>
</evidence>
<feature type="signal peptide" evidence="1">
    <location>
        <begin position="1"/>
        <end position="23"/>
    </location>
</feature>